<dbReference type="InterPro" id="IPR006439">
    <property type="entry name" value="HAD-SF_hydro_IA"/>
</dbReference>
<name>A0A7K1J6M8_9BIFI</name>
<dbReference type="RefSeq" id="WP_155589100.1">
    <property type="nucleotide sequence ID" value="NZ_WNLP01000008.1"/>
</dbReference>
<keyword evidence="2" id="KW-1185">Reference proteome</keyword>
<dbReference type="EMBL" id="WNLP01000008">
    <property type="protein sequence ID" value="MUH60237.1"/>
    <property type="molecule type" value="Genomic_DNA"/>
</dbReference>
<dbReference type="InterPro" id="IPR023214">
    <property type="entry name" value="HAD_sf"/>
</dbReference>
<protein>
    <submittedName>
        <fullName evidence="1">Beta-phosphoglucomutase</fullName>
    </submittedName>
</protein>
<comment type="caution">
    <text evidence="1">The sequence shown here is derived from an EMBL/GenBank/DDBJ whole genome shotgun (WGS) entry which is preliminary data.</text>
</comment>
<dbReference type="AlphaFoldDB" id="A0A7K1J6M8"/>
<dbReference type="PANTHER" id="PTHR18901:SF38">
    <property type="entry name" value="PSEUDOURIDINE-5'-PHOSPHATASE"/>
    <property type="match status" value="1"/>
</dbReference>
<dbReference type="SUPFAM" id="SSF56784">
    <property type="entry name" value="HAD-like"/>
    <property type="match status" value="1"/>
</dbReference>
<evidence type="ECO:0000313" key="2">
    <source>
        <dbReference type="Proteomes" id="UP000487882"/>
    </source>
</evidence>
<dbReference type="Pfam" id="PF00702">
    <property type="entry name" value="Hydrolase"/>
    <property type="match status" value="1"/>
</dbReference>
<dbReference type="SFLD" id="SFLDG01129">
    <property type="entry name" value="C1.5:_HAD__Beta-PGM__Phosphata"/>
    <property type="match status" value="1"/>
</dbReference>
<accession>A0A7K1J6M8</accession>
<proteinExistence type="predicted"/>
<dbReference type="NCBIfam" id="TIGR01509">
    <property type="entry name" value="HAD-SF-IA-v3"/>
    <property type="match status" value="1"/>
</dbReference>
<organism evidence="1 2">
    <name type="scientific">Bifidobacterium canis</name>
    <dbReference type="NCBI Taxonomy" id="2610880"/>
    <lineage>
        <taxon>Bacteria</taxon>
        <taxon>Bacillati</taxon>
        <taxon>Actinomycetota</taxon>
        <taxon>Actinomycetes</taxon>
        <taxon>Bifidobacteriales</taxon>
        <taxon>Bifidobacteriaceae</taxon>
        <taxon>Bifidobacterium</taxon>
    </lineage>
</organism>
<dbReference type="PANTHER" id="PTHR18901">
    <property type="entry name" value="2-DEOXYGLUCOSE-6-PHOSPHATE PHOSPHATASE 2"/>
    <property type="match status" value="1"/>
</dbReference>
<dbReference type="GO" id="GO:0016791">
    <property type="term" value="F:phosphatase activity"/>
    <property type="evidence" value="ECO:0007669"/>
    <property type="project" value="TreeGrafter"/>
</dbReference>
<dbReference type="InterPro" id="IPR023198">
    <property type="entry name" value="PGP-like_dom2"/>
</dbReference>
<dbReference type="InterPro" id="IPR036412">
    <property type="entry name" value="HAD-like_sf"/>
</dbReference>
<gene>
    <name evidence="1" type="ORF">GSD1FS_1600</name>
</gene>
<reference evidence="1 2" key="1">
    <citation type="submission" date="2019-09" db="EMBL/GenBank/DDBJ databases">
        <title>Bifidobacterium canis sp. nov., isolated from the digestive tract of German Shepherd dog puppy.</title>
        <authorList>
            <person name="Bunesova V."/>
        </authorList>
    </citation>
    <scope>NUCLEOTIDE SEQUENCE [LARGE SCALE GENOMIC DNA]</scope>
    <source>
        <strain evidence="1 2">GSD1FS</strain>
    </source>
</reference>
<evidence type="ECO:0000313" key="1">
    <source>
        <dbReference type="EMBL" id="MUH60237.1"/>
    </source>
</evidence>
<dbReference type="Proteomes" id="UP000487882">
    <property type="component" value="Unassembled WGS sequence"/>
</dbReference>
<dbReference type="CDD" id="cd07505">
    <property type="entry name" value="HAD_BPGM-like"/>
    <property type="match status" value="1"/>
</dbReference>
<dbReference type="SFLD" id="SFLDS00003">
    <property type="entry name" value="Haloacid_Dehalogenase"/>
    <property type="match status" value="1"/>
</dbReference>
<sequence>MGINSGKAAIFDLDGTLLDSMGVWDQVDLEFLGRRGFDVPDDYMQKVSAMQFRDIARYTIRRFDLDESVDDLLREWNDLAFEAYITTVEAKPGAKQYLRELRDSGAKLAVVTSMLPTLREPALRHVGMFDDFDLIIGTGEHGQGGKDTPGIFLYAANKLGVEPKHCTVFEDLLVAIRSAKQAGMQAWGVQDDSSAMQWEQICETADGVLLDFAQAPRELA</sequence>
<dbReference type="Gene3D" id="1.10.150.240">
    <property type="entry name" value="Putative phosphatase, domain 2"/>
    <property type="match status" value="1"/>
</dbReference>
<dbReference type="PRINTS" id="PR00413">
    <property type="entry name" value="HADHALOGNASE"/>
</dbReference>
<dbReference type="Gene3D" id="3.40.50.1000">
    <property type="entry name" value="HAD superfamily/HAD-like"/>
    <property type="match status" value="1"/>
</dbReference>